<organism evidence="2 3">
    <name type="scientific">Hondaea fermentalgiana</name>
    <dbReference type="NCBI Taxonomy" id="2315210"/>
    <lineage>
        <taxon>Eukaryota</taxon>
        <taxon>Sar</taxon>
        <taxon>Stramenopiles</taxon>
        <taxon>Bigyra</taxon>
        <taxon>Labyrinthulomycetes</taxon>
        <taxon>Thraustochytrida</taxon>
        <taxon>Thraustochytriidae</taxon>
        <taxon>Hondaea</taxon>
    </lineage>
</organism>
<evidence type="ECO:0000313" key="2">
    <source>
        <dbReference type="EMBL" id="GBG24711.1"/>
    </source>
</evidence>
<feature type="region of interest" description="Disordered" evidence="1">
    <location>
        <begin position="77"/>
        <end position="114"/>
    </location>
</feature>
<name>A0A2R5G9G9_9STRA</name>
<dbReference type="Proteomes" id="UP000241890">
    <property type="component" value="Unassembled WGS sequence"/>
</dbReference>
<dbReference type="EMBL" id="BEYU01000008">
    <property type="protein sequence ID" value="GBG24711.1"/>
    <property type="molecule type" value="Genomic_DNA"/>
</dbReference>
<feature type="compositionally biased region" description="Acidic residues" evidence="1">
    <location>
        <begin position="93"/>
        <end position="103"/>
    </location>
</feature>
<comment type="caution">
    <text evidence="2">The sequence shown here is derived from an EMBL/GenBank/DDBJ whole genome shotgun (WGS) entry which is preliminary data.</text>
</comment>
<accession>A0A2R5G9G9</accession>
<protein>
    <submittedName>
        <fullName evidence="2">Uncharacterized protein</fullName>
    </submittedName>
</protein>
<evidence type="ECO:0000313" key="3">
    <source>
        <dbReference type="Proteomes" id="UP000241890"/>
    </source>
</evidence>
<sequence>MKVIMPPWATYDERNSRTHLIQCTLAIVSVLPERKAVVGRQDDKCLLRNAKTIELIKNVAHSCIQLRNRCTIAKPKSDAGLGVHRSSSKEGEYSPDQEQETEDAPGVCQASADR</sequence>
<evidence type="ECO:0000256" key="1">
    <source>
        <dbReference type="SAM" id="MobiDB-lite"/>
    </source>
</evidence>
<dbReference type="InParanoid" id="A0A2R5G9G9"/>
<dbReference type="AlphaFoldDB" id="A0A2R5G9G9"/>
<proteinExistence type="predicted"/>
<keyword evidence="3" id="KW-1185">Reference proteome</keyword>
<gene>
    <name evidence="2" type="ORF">FCC1311_009292</name>
</gene>
<reference evidence="2 3" key="1">
    <citation type="submission" date="2017-12" db="EMBL/GenBank/DDBJ databases">
        <title>Sequencing, de novo assembly and annotation of complete genome of a new Thraustochytrid species, strain FCC1311.</title>
        <authorList>
            <person name="Sedici K."/>
            <person name="Godart F."/>
            <person name="Aiese Cigliano R."/>
            <person name="Sanseverino W."/>
            <person name="Barakat M."/>
            <person name="Ortet P."/>
            <person name="Marechal E."/>
            <person name="Cagnac O."/>
            <person name="Amato A."/>
        </authorList>
    </citation>
    <scope>NUCLEOTIDE SEQUENCE [LARGE SCALE GENOMIC DNA]</scope>
</reference>